<comment type="caution">
    <text evidence="1">The sequence shown here is derived from an EMBL/GenBank/DDBJ whole genome shotgun (WGS) entry which is preliminary data.</text>
</comment>
<sequence length="59" mass="7128">MSYHDRLHPWCIIRCLPNAQVLIAARFRKRNEAEEYLIRLRRLVPDGIFEIVFDLETET</sequence>
<evidence type="ECO:0000313" key="2">
    <source>
        <dbReference type="Proteomes" id="UP000757435"/>
    </source>
</evidence>
<dbReference type="AlphaFoldDB" id="A0A951QB87"/>
<reference evidence="1" key="2">
    <citation type="journal article" date="2022" name="Microbiol. Resour. Announc.">
        <title>Metagenome Sequencing to Explore Phylogenomics of Terrestrial Cyanobacteria.</title>
        <authorList>
            <person name="Ward R.D."/>
            <person name="Stajich J.E."/>
            <person name="Johansen J.R."/>
            <person name="Huntemann M."/>
            <person name="Clum A."/>
            <person name="Foster B."/>
            <person name="Foster B."/>
            <person name="Roux S."/>
            <person name="Palaniappan K."/>
            <person name="Varghese N."/>
            <person name="Mukherjee S."/>
            <person name="Reddy T.B.K."/>
            <person name="Daum C."/>
            <person name="Copeland A."/>
            <person name="Chen I.A."/>
            <person name="Ivanova N.N."/>
            <person name="Kyrpides N.C."/>
            <person name="Shapiro N."/>
            <person name="Eloe-Fadrosh E.A."/>
            <person name="Pietrasiak N."/>
        </authorList>
    </citation>
    <scope>NUCLEOTIDE SEQUENCE</scope>
    <source>
        <strain evidence="1">UHER 2000/2452</strain>
    </source>
</reference>
<dbReference type="Proteomes" id="UP000757435">
    <property type="component" value="Unassembled WGS sequence"/>
</dbReference>
<dbReference type="EMBL" id="JAHHHD010000004">
    <property type="protein sequence ID" value="MBW4658173.1"/>
    <property type="molecule type" value="Genomic_DNA"/>
</dbReference>
<accession>A0A951QB87</accession>
<gene>
    <name evidence="1" type="ORF">KME15_05830</name>
</gene>
<evidence type="ECO:0000313" key="1">
    <source>
        <dbReference type="EMBL" id="MBW4658173.1"/>
    </source>
</evidence>
<name>A0A951QB87_9CYAN</name>
<proteinExistence type="predicted"/>
<reference evidence="1" key="1">
    <citation type="submission" date="2021-05" db="EMBL/GenBank/DDBJ databases">
        <authorList>
            <person name="Pietrasiak N."/>
            <person name="Ward R."/>
            <person name="Stajich J.E."/>
            <person name="Kurbessoian T."/>
        </authorList>
    </citation>
    <scope>NUCLEOTIDE SEQUENCE</scope>
    <source>
        <strain evidence="1">UHER 2000/2452</strain>
    </source>
</reference>
<protein>
    <submittedName>
        <fullName evidence="1">Uncharacterized protein</fullName>
    </submittedName>
</protein>
<organism evidence="1 2">
    <name type="scientific">Drouetiella hepatica Uher 2000/2452</name>
    <dbReference type="NCBI Taxonomy" id="904376"/>
    <lineage>
        <taxon>Bacteria</taxon>
        <taxon>Bacillati</taxon>
        <taxon>Cyanobacteriota</taxon>
        <taxon>Cyanophyceae</taxon>
        <taxon>Oculatellales</taxon>
        <taxon>Oculatellaceae</taxon>
        <taxon>Drouetiella</taxon>
    </lineage>
</organism>